<keyword evidence="2" id="KW-1185">Reference proteome</keyword>
<proteinExistence type="predicted"/>
<protein>
    <recommendedName>
        <fullName evidence="3">Abi family protein</fullName>
    </recommendedName>
</protein>
<evidence type="ECO:0000313" key="2">
    <source>
        <dbReference type="Proteomes" id="UP000244978"/>
    </source>
</evidence>
<evidence type="ECO:0008006" key="3">
    <source>
        <dbReference type="Google" id="ProtNLM"/>
    </source>
</evidence>
<accession>A0A2U1T1S1</accession>
<sequence>MSRYAPIMPSERDYLNRVATVLGLSAMAATAKTWYIRGITTSRHLRLKGRLALFWAKLVRLWAKLVRRLSKTEQAEYPKRYMSVEDLVSLLVDERGMVIADRAQAESALRRIGYYRLSGYWYPFRKQAIGDNGKPVHLSDFIPGTTIVQVLDIAEFDRQLRMRIFEGIEAVEVALRSAVADQIGRRDTFAHRYPEMLDASFQRSAQSPKRRIKSRTEHAAWLAEIKRQEDRSNEAFAKHHRQRYGGPFPVWMSTQVMSFGSLSTLYRGLEVQDRAAIALDFDVLSRVPDGDAAALGSWLNHIRHVRNLCAHHSRVWNRNFDVTLGEVAGMAELAEIKGKSARRIYGTIAAMRFLLARSDPANTWGVDTIRFIEAEAARVGLDLDAMGFPATWKDSPLWDAGYAPNADTRARMQTVDRLETASTTEMARLLRADSPDQAKGRLNYLRKKNAVIGLQILHGSTHRYPTFQLDAATQDFYPVVMSANRKLFVRNNGASKEEHHWLALEWWMSPEPLLDDMSPLDALAAGCLDQIALDRALPGPED</sequence>
<comment type="caution">
    <text evidence="1">The sequence shown here is derived from an EMBL/GenBank/DDBJ whole genome shotgun (WGS) entry which is preliminary data.</text>
</comment>
<dbReference type="Proteomes" id="UP000244978">
    <property type="component" value="Unassembled WGS sequence"/>
</dbReference>
<gene>
    <name evidence="1" type="ORF">DF220_08210</name>
</gene>
<dbReference type="Pfam" id="PF07751">
    <property type="entry name" value="Abi_2"/>
    <property type="match status" value="1"/>
</dbReference>
<evidence type="ECO:0000313" key="1">
    <source>
        <dbReference type="EMBL" id="PWB97815.1"/>
    </source>
</evidence>
<reference evidence="2" key="1">
    <citation type="submission" date="2018-04" db="EMBL/GenBank/DDBJ databases">
        <authorList>
            <person name="Liu S."/>
            <person name="Wang Z."/>
            <person name="Li J."/>
        </authorList>
    </citation>
    <scope>NUCLEOTIDE SEQUENCE [LARGE SCALE GENOMIC DNA]</scope>
    <source>
        <strain evidence="2">S1194</strain>
    </source>
</reference>
<organism evidence="1 2">
    <name type="scientific">Homoserinimonas hongtaonis</name>
    <dbReference type="NCBI Taxonomy" id="2079791"/>
    <lineage>
        <taxon>Bacteria</taxon>
        <taxon>Bacillati</taxon>
        <taxon>Actinomycetota</taxon>
        <taxon>Actinomycetes</taxon>
        <taxon>Micrococcales</taxon>
        <taxon>Microbacteriaceae</taxon>
        <taxon>Homoserinimonas</taxon>
    </lineage>
</organism>
<dbReference type="EMBL" id="QEEX01000001">
    <property type="protein sequence ID" value="PWB97815.1"/>
    <property type="molecule type" value="Genomic_DNA"/>
</dbReference>
<dbReference type="AlphaFoldDB" id="A0A2U1T1S1"/>
<name>A0A2U1T1S1_9MICO</name>
<dbReference type="InterPro" id="IPR011664">
    <property type="entry name" value="Abi_system_AbiD/AbiF-like"/>
</dbReference>